<dbReference type="Gene3D" id="6.10.110.10">
    <property type="match status" value="2"/>
</dbReference>
<evidence type="ECO:0000313" key="7">
    <source>
        <dbReference type="EMBL" id="KFO12532.1"/>
    </source>
</evidence>
<dbReference type="GO" id="GO:0016020">
    <property type="term" value="C:membrane"/>
    <property type="evidence" value="ECO:0007669"/>
    <property type="project" value="UniProtKB-SubCell"/>
</dbReference>
<feature type="compositionally biased region" description="Polar residues" evidence="6">
    <location>
        <begin position="54"/>
        <end position="73"/>
    </location>
</feature>
<proteinExistence type="inferred from homology"/>
<accession>A0A087VIU0</accession>
<dbReference type="InterPro" id="IPR009311">
    <property type="entry name" value="IFI6/IFI27-like"/>
</dbReference>
<dbReference type="InterPro" id="IPR038213">
    <property type="entry name" value="IFI6/IFI27-like_sf"/>
</dbReference>
<evidence type="ECO:0008006" key="9">
    <source>
        <dbReference type="Google" id="ProtNLM"/>
    </source>
</evidence>
<keyword evidence="3" id="KW-0812">Transmembrane</keyword>
<sequence>MSDQNVHKAGFTSSGITKGSTGSSMMSKEAKCSGGGVRSGGPTATLQEMGAKGSTHSSGFTSRGISSGSQASKMMSKEASSHGGGTPRGGTTATVQSISMGGKGGRR</sequence>
<name>A0A087VIU0_BALRE</name>
<evidence type="ECO:0000256" key="1">
    <source>
        <dbReference type="ARBA" id="ARBA00004141"/>
    </source>
</evidence>
<keyword evidence="5" id="KW-0472">Membrane</keyword>
<keyword evidence="4" id="KW-1133">Transmembrane helix</keyword>
<dbReference type="PANTHER" id="PTHR16932">
    <property type="entry name" value="INTERFERON ALPHA-INDUCIBLE PROTEIN 27"/>
    <property type="match status" value="1"/>
</dbReference>
<evidence type="ECO:0000256" key="4">
    <source>
        <dbReference type="ARBA" id="ARBA00022989"/>
    </source>
</evidence>
<dbReference type="OrthoDB" id="9425585at2759"/>
<feature type="compositionally biased region" description="Low complexity" evidence="6">
    <location>
        <begin position="12"/>
        <end position="27"/>
    </location>
</feature>
<evidence type="ECO:0000256" key="6">
    <source>
        <dbReference type="SAM" id="MobiDB-lite"/>
    </source>
</evidence>
<dbReference type="KEGG" id="breg:104638141"/>
<dbReference type="EMBL" id="KL495049">
    <property type="protein sequence ID" value="KFO12532.1"/>
    <property type="molecule type" value="Genomic_DNA"/>
</dbReference>
<comment type="similarity">
    <text evidence="2">Belongs to the IFI6/IFI27 family.</text>
</comment>
<feature type="region of interest" description="Disordered" evidence="6">
    <location>
        <begin position="1"/>
        <end position="107"/>
    </location>
</feature>
<evidence type="ECO:0000313" key="8">
    <source>
        <dbReference type="Proteomes" id="UP000053309"/>
    </source>
</evidence>
<evidence type="ECO:0000256" key="3">
    <source>
        <dbReference type="ARBA" id="ARBA00022692"/>
    </source>
</evidence>
<protein>
    <recommendedName>
        <fullName evidence="9">Interferon alpha-inducible protein 6</fullName>
    </recommendedName>
</protein>
<dbReference type="Proteomes" id="UP000053309">
    <property type="component" value="Unassembled WGS sequence"/>
</dbReference>
<dbReference type="Pfam" id="PF06140">
    <property type="entry name" value="Ifi-6-16"/>
    <property type="match status" value="2"/>
</dbReference>
<evidence type="ECO:0000256" key="5">
    <source>
        <dbReference type="ARBA" id="ARBA00023136"/>
    </source>
</evidence>
<evidence type="ECO:0000256" key="2">
    <source>
        <dbReference type="ARBA" id="ARBA00007262"/>
    </source>
</evidence>
<dbReference type="PANTHER" id="PTHR16932:SF18">
    <property type="entry name" value="INTERFERON, ALPHA-INDUCIBLE PROTEIN 27-LIKE 2"/>
    <property type="match status" value="1"/>
</dbReference>
<reference evidence="7 8" key="1">
    <citation type="submission" date="2014-04" db="EMBL/GenBank/DDBJ databases">
        <title>Genome evolution of avian class.</title>
        <authorList>
            <person name="Zhang G."/>
            <person name="Li C."/>
        </authorList>
    </citation>
    <scope>NUCLEOTIDE SEQUENCE [LARGE SCALE GENOMIC DNA]</scope>
    <source>
        <strain evidence="7">BGI_N312</strain>
    </source>
</reference>
<dbReference type="AlphaFoldDB" id="A0A087VIU0"/>
<keyword evidence="8" id="KW-1185">Reference proteome</keyword>
<organism evidence="7 8">
    <name type="scientific">Balearica regulorum gibbericeps</name>
    <name type="common">East African grey crowned-crane</name>
    <dbReference type="NCBI Taxonomy" id="100784"/>
    <lineage>
        <taxon>Eukaryota</taxon>
        <taxon>Metazoa</taxon>
        <taxon>Chordata</taxon>
        <taxon>Craniata</taxon>
        <taxon>Vertebrata</taxon>
        <taxon>Euteleostomi</taxon>
        <taxon>Archelosauria</taxon>
        <taxon>Archosauria</taxon>
        <taxon>Dinosauria</taxon>
        <taxon>Saurischia</taxon>
        <taxon>Theropoda</taxon>
        <taxon>Coelurosauria</taxon>
        <taxon>Aves</taxon>
        <taxon>Neognathae</taxon>
        <taxon>Neoaves</taxon>
        <taxon>Gruiformes</taxon>
        <taxon>Gruidae</taxon>
        <taxon>Balearica</taxon>
    </lineage>
</organism>
<gene>
    <name evidence="7" type="ORF">N312_00931</name>
</gene>
<comment type="subcellular location">
    <subcellularLocation>
        <location evidence="1">Membrane</location>
        <topology evidence="1">Multi-pass membrane protein</topology>
    </subcellularLocation>
</comment>